<gene>
    <name evidence="2" type="ORF">C0186_06665</name>
</gene>
<name>A0A2J6WGI7_9BACT</name>
<dbReference type="Proteomes" id="UP000242288">
    <property type="component" value="Unassembled WGS sequence"/>
</dbReference>
<comment type="caution">
    <text evidence="2">The sequence shown here is derived from an EMBL/GenBank/DDBJ whole genome shotgun (WGS) entry which is preliminary data.</text>
</comment>
<keyword evidence="1" id="KW-0175">Coiled coil</keyword>
<feature type="non-terminal residue" evidence="2">
    <location>
        <position position="97"/>
    </location>
</feature>
<dbReference type="AlphaFoldDB" id="A0A2J6WGI7"/>
<organism evidence="2 3">
    <name type="scientific">Thermodesulfovibrio aggregans</name>
    <dbReference type="NCBI Taxonomy" id="86166"/>
    <lineage>
        <taxon>Bacteria</taxon>
        <taxon>Pseudomonadati</taxon>
        <taxon>Nitrospirota</taxon>
        <taxon>Thermodesulfovibrionia</taxon>
        <taxon>Thermodesulfovibrionales</taxon>
        <taxon>Thermodesulfovibrionaceae</taxon>
        <taxon>Thermodesulfovibrio</taxon>
    </lineage>
</organism>
<reference evidence="2 3" key="1">
    <citation type="submission" date="2018-01" db="EMBL/GenBank/DDBJ databases">
        <title>Metagenomic assembled genomes from two thermal pools in the Uzon Caldera, Kamchatka, Russia.</title>
        <authorList>
            <person name="Wilkins L."/>
            <person name="Ettinger C."/>
        </authorList>
    </citation>
    <scope>NUCLEOTIDE SEQUENCE [LARGE SCALE GENOMIC DNA]</scope>
    <source>
        <strain evidence="2">ZAV-04</strain>
    </source>
</reference>
<feature type="coiled-coil region" evidence="1">
    <location>
        <begin position="46"/>
        <end position="80"/>
    </location>
</feature>
<dbReference type="EMBL" id="PNIO01000060">
    <property type="protein sequence ID" value="PMP69448.1"/>
    <property type="molecule type" value="Genomic_DNA"/>
</dbReference>
<proteinExistence type="predicted"/>
<dbReference type="Gene3D" id="1.20.5.170">
    <property type="match status" value="1"/>
</dbReference>
<sequence length="97" mass="11494">MQVKANDRIETFHDLVRVLKTHPEWLEELRQLILTTELIELPKKFEEFIENEFKPLKKKVDKLEEDVAVLKHDVAVLKHDVKVLKDDVGMLKGDMFE</sequence>
<evidence type="ECO:0000256" key="1">
    <source>
        <dbReference type="SAM" id="Coils"/>
    </source>
</evidence>
<accession>A0A2J6WGI7</accession>
<protein>
    <submittedName>
        <fullName evidence="2">Uncharacterized protein</fullName>
    </submittedName>
</protein>
<evidence type="ECO:0000313" key="2">
    <source>
        <dbReference type="EMBL" id="PMP69448.1"/>
    </source>
</evidence>
<evidence type="ECO:0000313" key="3">
    <source>
        <dbReference type="Proteomes" id="UP000242288"/>
    </source>
</evidence>